<proteinExistence type="predicted"/>
<dbReference type="InterPro" id="IPR007627">
    <property type="entry name" value="RNA_pol_sigma70_r2"/>
</dbReference>
<reference evidence="2 3" key="1">
    <citation type="submission" date="2019-02" db="EMBL/GenBank/DDBJ databases">
        <title>Deep-cultivation of Planctomycetes and their phenomic and genomic characterization uncovers novel biology.</title>
        <authorList>
            <person name="Wiegand S."/>
            <person name="Jogler M."/>
            <person name="Boedeker C."/>
            <person name="Pinto D."/>
            <person name="Vollmers J."/>
            <person name="Rivas-Marin E."/>
            <person name="Kohn T."/>
            <person name="Peeters S.H."/>
            <person name="Heuer A."/>
            <person name="Rast P."/>
            <person name="Oberbeckmann S."/>
            <person name="Bunk B."/>
            <person name="Jeske O."/>
            <person name="Meyerdierks A."/>
            <person name="Storesund J.E."/>
            <person name="Kallscheuer N."/>
            <person name="Luecker S."/>
            <person name="Lage O.M."/>
            <person name="Pohl T."/>
            <person name="Merkel B.J."/>
            <person name="Hornburger P."/>
            <person name="Mueller R.-W."/>
            <person name="Bruemmer F."/>
            <person name="Labrenz M."/>
            <person name="Spormann A.M."/>
            <person name="Op den Camp H."/>
            <person name="Overmann J."/>
            <person name="Amann R."/>
            <person name="Jetten M.S.M."/>
            <person name="Mascher T."/>
            <person name="Medema M.H."/>
            <person name="Devos D.P."/>
            <person name="Kaster A.-K."/>
            <person name="Ovreas L."/>
            <person name="Rohde M."/>
            <person name="Galperin M.Y."/>
            <person name="Jogler C."/>
        </authorList>
    </citation>
    <scope>NUCLEOTIDE SEQUENCE [LARGE SCALE GENOMIC DNA]</scope>
    <source>
        <strain evidence="2 3">ETA_A1</strain>
    </source>
</reference>
<protein>
    <submittedName>
        <fullName evidence="2">Sigma-70 region 2</fullName>
    </submittedName>
</protein>
<dbReference type="Pfam" id="PF04542">
    <property type="entry name" value="Sigma70_r2"/>
    <property type="match status" value="1"/>
</dbReference>
<organism evidence="2 3">
    <name type="scientific">Urbifossiella limnaea</name>
    <dbReference type="NCBI Taxonomy" id="2528023"/>
    <lineage>
        <taxon>Bacteria</taxon>
        <taxon>Pseudomonadati</taxon>
        <taxon>Planctomycetota</taxon>
        <taxon>Planctomycetia</taxon>
        <taxon>Gemmatales</taxon>
        <taxon>Gemmataceae</taxon>
        <taxon>Urbifossiella</taxon>
    </lineage>
</organism>
<dbReference type="AlphaFoldDB" id="A0A517XPI1"/>
<dbReference type="KEGG" id="uli:ETAA1_13450"/>
<dbReference type="Proteomes" id="UP000319576">
    <property type="component" value="Chromosome"/>
</dbReference>
<keyword evidence="3" id="KW-1185">Reference proteome</keyword>
<sequence>MCVTLTAARPGPAAGEAFAAALPRVQAVARFATRRVPCPDAREELAAEAVALAWRCYVALLRRGKEPGTFVTTIARRAAQAALGGRRVCGAEKLRDALSPLASLRGRVRVERLGDRDRDRRRRPGEAVAAELVAADPRVKVPDQAAFRVDFPRFRGGLPEAKRAALDLLAAGWGTGAAAARLGVTPARVSQLRRELAERWAAFHDGPGVTGAGNTRGER</sequence>
<gene>
    <name evidence="2" type="ORF">ETAA1_13450</name>
</gene>
<dbReference type="GO" id="GO:0006352">
    <property type="term" value="P:DNA-templated transcription initiation"/>
    <property type="evidence" value="ECO:0007669"/>
    <property type="project" value="InterPro"/>
</dbReference>
<dbReference type="EMBL" id="CP036273">
    <property type="protein sequence ID" value="QDU19421.1"/>
    <property type="molecule type" value="Genomic_DNA"/>
</dbReference>
<feature type="domain" description="RNA polymerase sigma-70 region 2" evidence="1">
    <location>
        <begin position="26"/>
        <end position="83"/>
    </location>
</feature>
<accession>A0A517XPI1</accession>
<evidence type="ECO:0000313" key="2">
    <source>
        <dbReference type="EMBL" id="QDU19421.1"/>
    </source>
</evidence>
<evidence type="ECO:0000313" key="3">
    <source>
        <dbReference type="Proteomes" id="UP000319576"/>
    </source>
</evidence>
<dbReference type="GO" id="GO:0003700">
    <property type="term" value="F:DNA-binding transcription factor activity"/>
    <property type="evidence" value="ECO:0007669"/>
    <property type="project" value="InterPro"/>
</dbReference>
<evidence type="ECO:0000259" key="1">
    <source>
        <dbReference type="Pfam" id="PF04542"/>
    </source>
</evidence>
<dbReference type="RefSeq" id="WP_202920701.1">
    <property type="nucleotide sequence ID" value="NZ_CP036273.1"/>
</dbReference>
<name>A0A517XPI1_9BACT</name>